<name>A0ACB8D566_DERSI</name>
<accession>A0ACB8D566</accession>
<evidence type="ECO:0000313" key="1">
    <source>
        <dbReference type="EMBL" id="KAH7959399.1"/>
    </source>
</evidence>
<gene>
    <name evidence="1" type="ORF">HPB49_010872</name>
</gene>
<keyword evidence="2" id="KW-1185">Reference proteome</keyword>
<comment type="caution">
    <text evidence="1">The sequence shown here is derived from an EMBL/GenBank/DDBJ whole genome shotgun (WGS) entry which is preliminary data.</text>
</comment>
<dbReference type="Proteomes" id="UP000821865">
    <property type="component" value="Chromosome 3"/>
</dbReference>
<sequence length="222" mass="24758">MADGHASQKGVEQEATVETKGQGVAPALLEDSAGPMCRICYGEADEENGPLLEPCACKGSIAFTHKVCLETCLREWDTDKCKTCDTRIRVRRKRAPLWHFVRDARDWKDVCQIATNAAMGTGDVIVMVLAWMYASRILGRQGWIIYLLIIVMLFSLTIFWTIVEAARLIIFYEQYSAWRRTTTKVELILDPVDTSIAHTEPVSTGAGHQANEFDGVAMNATL</sequence>
<organism evidence="1 2">
    <name type="scientific">Dermacentor silvarum</name>
    <name type="common">Tick</name>
    <dbReference type="NCBI Taxonomy" id="543639"/>
    <lineage>
        <taxon>Eukaryota</taxon>
        <taxon>Metazoa</taxon>
        <taxon>Ecdysozoa</taxon>
        <taxon>Arthropoda</taxon>
        <taxon>Chelicerata</taxon>
        <taxon>Arachnida</taxon>
        <taxon>Acari</taxon>
        <taxon>Parasitiformes</taxon>
        <taxon>Ixodida</taxon>
        <taxon>Ixodoidea</taxon>
        <taxon>Ixodidae</taxon>
        <taxon>Rhipicephalinae</taxon>
        <taxon>Dermacentor</taxon>
    </lineage>
</organism>
<evidence type="ECO:0000313" key="2">
    <source>
        <dbReference type="Proteomes" id="UP000821865"/>
    </source>
</evidence>
<reference evidence="1" key="1">
    <citation type="submission" date="2020-05" db="EMBL/GenBank/DDBJ databases">
        <title>Large-scale comparative analyses of tick genomes elucidate their genetic diversity and vector capacities.</title>
        <authorList>
            <person name="Jia N."/>
            <person name="Wang J."/>
            <person name="Shi W."/>
            <person name="Du L."/>
            <person name="Sun Y."/>
            <person name="Zhan W."/>
            <person name="Jiang J."/>
            <person name="Wang Q."/>
            <person name="Zhang B."/>
            <person name="Ji P."/>
            <person name="Sakyi L.B."/>
            <person name="Cui X."/>
            <person name="Yuan T."/>
            <person name="Jiang B."/>
            <person name="Yang W."/>
            <person name="Lam T.T.-Y."/>
            <person name="Chang Q."/>
            <person name="Ding S."/>
            <person name="Wang X."/>
            <person name="Zhu J."/>
            <person name="Ruan X."/>
            <person name="Zhao L."/>
            <person name="Wei J."/>
            <person name="Que T."/>
            <person name="Du C."/>
            <person name="Cheng J."/>
            <person name="Dai P."/>
            <person name="Han X."/>
            <person name="Huang E."/>
            <person name="Gao Y."/>
            <person name="Liu J."/>
            <person name="Shao H."/>
            <person name="Ye R."/>
            <person name="Li L."/>
            <person name="Wei W."/>
            <person name="Wang X."/>
            <person name="Wang C."/>
            <person name="Yang T."/>
            <person name="Huo Q."/>
            <person name="Li W."/>
            <person name="Guo W."/>
            <person name="Chen H."/>
            <person name="Zhou L."/>
            <person name="Ni X."/>
            <person name="Tian J."/>
            <person name="Zhou Y."/>
            <person name="Sheng Y."/>
            <person name="Liu T."/>
            <person name="Pan Y."/>
            <person name="Xia L."/>
            <person name="Li J."/>
            <person name="Zhao F."/>
            <person name="Cao W."/>
        </authorList>
    </citation>
    <scope>NUCLEOTIDE SEQUENCE</scope>
    <source>
        <strain evidence="1">Dsil-2018</strain>
    </source>
</reference>
<protein>
    <submittedName>
        <fullName evidence="1">Uncharacterized protein</fullName>
    </submittedName>
</protein>
<proteinExistence type="predicted"/>
<dbReference type="EMBL" id="CM023472">
    <property type="protein sequence ID" value="KAH7959399.1"/>
    <property type="molecule type" value="Genomic_DNA"/>
</dbReference>